<feature type="domain" description="Protein kinase" evidence="7">
    <location>
        <begin position="12"/>
        <end position="286"/>
    </location>
</feature>
<keyword evidence="9" id="KW-1185">Reference proteome</keyword>
<gene>
    <name evidence="8" type="ORF">CTAYLR_008511</name>
</gene>
<dbReference type="GO" id="GO:0005524">
    <property type="term" value="F:ATP binding"/>
    <property type="evidence" value="ECO:0007669"/>
    <property type="project" value="UniProtKB-UniRule"/>
</dbReference>
<feature type="binding site" evidence="5">
    <location>
        <position position="39"/>
    </location>
    <ligand>
        <name>ATP</name>
        <dbReference type="ChEBI" id="CHEBI:30616"/>
    </ligand>
</feature>
<evidence type="ECO:0000313" key="8">
    <source>
        <dbReference type="EMBL" id="KAJ8600851.1"/>
    </source>
</evidence>
<dbReference type="SMART" id="SM00220">
    <property type="entry name" value="S_TKc"/>
    <property type="match status" value="1"/>
</dbReference>
<evidence type="ECO:0000259" key="7">
    <source>
        <dbReference type="PROSITE" id="PS50011"/>
    </source>
</evidence>
<dbReference type="Gene3D" id="3.30.200.20">
    <property type="entry name" value="Phosphorylase Kinase, domain 1"/>
    <property type="match status" value="1"/>
</dbReference>
<dbReference type="PANTHER" id="PTHR44329:SF288">
    <property type="entry name" value="MITOGEN-ACTIVATED PROTEIN KINASE KINASE KINASE 20"/>
    <property type="match status" value="1"/>
</dbReference>
<evidence type="ECO:0000256" key="4">
    <source>
        <dbReference type="ARBA" id="ARBA00022840"/>
    </source>
</evidence>
<keyword evidence="6" id="KW-0723">Serine/threonine-protein kinase</keyword>
<protein>
    <recommendedName>
        <fullName evidence="7">Protein kinase domain-containing protein</fullName>
    </recommendedName>
</protein>
<sequence length="302" mass="33842">MADSWAIEASTIVAGEELGRGSFGVVRSATWRHTPVAIKILYLDAQAEDQELFEKEVATMSTLHHPNIVQFLGYTRTPGLTLVIELFAEGSLEAYVNRHRLPPKLALRFCIDMALAIEYLHSRRPSIVIHRDVKPANFLLTRSLRVKLGDFGIARTRAGDARLAVPPLNRVPSLIRTRSSEEMTANCGTVRFMAPEVASSNKDKSTYSTKADIFSLALVFYFVWERLLPTIPKHTTPAAHVDAMLRGLRPAFHKTPKPLRTIVDFMWHPRASSRLSAPEVLDHLTAIDEKDLRAPYFGFSSP</sequence>
<comment type="caution">
    <text evidence="8">The sequence shown here is derived from an EMBL/GenBank/DDBJ whole genome shotgun (WGS) entry which is preliminary data.</text>
</comment>
<reference evidence="8" key="1">
    <citation type="submission" date="2023-01" db="EMBL/GenBank/DDBJ databases">
        <title>Metagenome sequencing of chrysophaentin producing Chrysophaeum taylorii.</title>
        <authorList>
            <person name="Davison J."/>
            <person name="Bewley C."/>
        </authorList>
    </citation>
    <scope>NUCLEOTIDE SEQUENCE</scope>
    <source>
        <strain evidence="8">NIES-1699</strain>
    </source>
</reference>
<comment type="similarity">
    <text evidence="6">Belongs to the protein kinase superfamily.</text>
</comment>
<dbReference type="PROSITE" id="PS00108">
    <property type="entry name" value="PROTEIN_KINASE_ST"/>
    <property type="match status" value="1"/>
</dbReference>
<dbReference type="GO" id="GO:0004674">
    <property type="term" value="F:protein serine/threonine kinase activity"/>
    <property type="evidence" value="ECO:0007669"/>
    <property type="project" value="UniProtKB-KW"/>
</dbReference>
<evidence type="ECO:0000256" key="2">
    <source>
        <dbReference type="ARBA" id="ARBA00022741"/>
    </source>
</evidence>
<dbReference type="InterPro" id="IPR000719">
    <property type="entry name" value="Prot_kinase_dom"/>
</dbReference>
<dbReference type="InterPro" id="IPR011009">
    <property type="entry name" value="Kinase-like_dom_sf"/>
</dbReference>
<keyword evidence="4 5" id="KW-0067">ATP-binding</keyword>
<name>A0AAD7U9N1_9STRA</name>
<proteinExistence type="inferred from homology"/>
<dbReference type="InterPro" id="IPR051681">
    <property type="entry name" value="Ser/Thr_Kinases-Pseudokinases"/>
</dbReference>
<evidence type="ECO:0000256" key="3">
    <source>
        <dbReference type="ARBA" id="ARBA00022777"/>
    </source>
</evidence>
<keyword evidence="3" id="KW-0418">Kinase</keyword>
<dbReference type="InterPro" id="IPR008271">
    <property type="entry name" value="Ser/Thr_kinase_AS"/>
</dbReference>
<evidence type="ECO:0000256" key="6">
    <source>
        <dbReference type="RuleBase" id="RU000304"/>
    </source>
</evidence>
<dbReference type="Pfam" id="PF00069">
    <property type="entry name" value="Pkinase"/>
    <property type="match status" value="1"/>
</dbReference>
<dbReference type="PIRSF" id="PIRSF000654">
    <property type="entry name" value="Integrin-linked_kinase"/>
    <property type="match status" value="1"/>
</dbReference>
<dbReference type="PANTHER" id="PTHR44329">
    <property type="entry name" value="SERINE/THREONINE-PROTEIN KINASE TNNI3K-RELATED"/>
    <property type="match status" value="1"/>
</dbReference>
<dbReference type="AlphaFoldDB" id="A0AAD7U9N1"/>
<dbReference type="InterPro" id="IPR017441">
    <property type="entry name" value="Protein_kinase_ATP_BS"/>
</dbReference>
<dbReference type="PROSITE" id="PS00107">
    <property type="entry name" value="PROTEIN_KINASE_ATP"/>
    <property type="match status" value="1"/>
</dbReference>
<keyword evidence="1" id="KW-0808">Transferase</keyword>
<dbReference type="PROSITE" id="PS50011">
    <property type="entry name" value="PROTEIN_KINASE_DOM"/>
    <property type="match status" value="1"/>
</dbReference>
<dbReference type="FunFam" id="3.30.200.20:FF:000180">
    <property type="entry name" value="serine/threonine-protein kinase STY46-like"/>
    <property type="match status" value="1"/>
</dbReference>
<dbReference type="Gene3D" id="1.10.510.10">
    <property type="entry name" value="Transferase(Phosphotransferase) domain 1"/>
    <property type="match status" value="1"/>
</dbReference>
<dbReference type="SUPFAM" id="SSF56112">
    <property type="entry name" value="Protein kinase-like (PK-like)"/>
    <property type="match status" value="1"/>
</dbReference>
<evidence type="ECO:0000256" key="1">
    <source>
        <dbReference type="ARBA" id="ARBA00022679"/>
    </source>
</evidence>
<evidence type="ECO:0000313" key="9">
    <source>
        <dbReference type="Proteomes" id="UP001230188"/>
    </source>
</evidence>
<dbReference type="EMBL" id="JAQMWT010000470">
    <property type="protein sequence ID" value="KAJ8600851.1"/>
    <property type="molecule type" value="Genomic_DNA"/>
</dbReference>
<accession>A0AAD7U9N1</accession>
<keyword evidence="2 5" id="KW-0547">Nucleotide-binding</keyword>
<evidence type="ECO:0000256" key="5">
    <source>
        <dbReference type="PROSITE-ProRule" id="PRU10141"/>
    </source>
</evidence>
<organism evidence="8 9">
    <name type="scientific">Chrysophaeum taylorii</name>
    <dbReference type="NCBI Taxonomy" id="2483200"/>
    <lineage>
        <taxon>Eukaryota</taxon>
        <taxon>Sar</taxon>
        <taxon>Stramenopiles</taxon>
        <taxon>Ochrophyta</taxon>
        <taxon>Pelagophyceae</taxon>
        <taxon>Pelagomonadales</taxon>
        <taxon>Pelagomonadaceae</taxon>
        <taxon>Chrysophaeum</taxon>
    </lineage>
</organism>
<dbReference type="Proteomes" id="UP001230188">
    <property type="component" value="Unassembled WGS sequence"/>
</dbReference>